<dbReference type="InterPro" id="IPR001509">
    <property type="entry name" value="Epimerase_deHydtase"/>
</dbReference>
<dbReference type="FunFam" id="3.40.50.720:FF:000219">
    <property type="entry name" value="Cinnamoyl-CoA reductase 1"/>
    <property type="match status" value="1"/>
</dbReference>
<gene>
    <name evidence="4" type="ORF">Ddye_007516</name>
</gene>
<dbReference type="SUPFAM" id="SSF51735">
    <property type="entry name" value="NAD(P)-binding Rossmann-fold domains"/>
    <property type="match status" value="3"/>
</dbReference>
<dbReference type="AlphaFoldDB" id="A0AAD9XL70"/>
<dbReference type="Gene3D" id="3.40.50.720">
    <property type="entry name" value="NAD(P)-binding Rossmann-like Domain"/>
    <property type="match status" value="4"/>
</dbReference>
<name>A0AAD9XL70_9ROSI</name>
<dbReference type="PANTHER" id="PTHR10366">
    <property type="entry name" value="NAD DEPENDENT EPIMERASE/DEHYDRATASE"/>
    <property type="match status" value="1"/>
</dbReference>
<keyword evidence="1" id="KW-0521">NADP</keyword>
<dbReference type="EMBL" id="JANJYI010000002">
    <property type="protein sequence ID" value="KAK2660983.1"/>
    <property type="molecule type" value="Genomic_DNA"/>
</dbReference>
<evidence type="ECO:0000313" key="4">
    <source>
        <dbReference type="EMBL" id="KAK2660983.1"/>
    </source>
</evidence>
<keyword evidence="5" id="KW-1185">Reference proteome</keyword>
<dbReference type="CDD" id="cd08958">
    <property type="entry name" value="FR_SDR_e"/>
    <property type="match status" value="2"/>
</dbReference>
<keyword evidence="2" id="KW-0560">Oxidoreductase</keyword>
<comment type="caution">
    <text evidence="4">The sequence shown here is derived from an EMBL/GenBank/DDBJ whole genome shotgun (WGS) entry which is preliminary data.</text>
</comment>
<dbReference type="InterPro" id="IPR036291">
    <property type="entry name" value="NAD(P)-bd_dom_sf"/>
</dbReference>
<dbReference type="GO" id="GO:0016616">
    <property type="term" value="F:oxidoreductase activity, acting on the CH-OH group of donors, NAD or NADP as acceptor"/>
    <property type="evidence" value="ECO:0007669"/>
    <property type="project" value="TreeGrafter"/>
</dbReference>
<evidence type="ECO:0000313" key="5">
    <source>
        <dbReference type="Proteomes" id="UP001280121"/>
    </source>
</evidence>
<sequence length="831" mass="93046">MELEKERVCVTGAGGYLASWVVKFLLSKDYFVHGTVREPSDEKNAHLPKLEKASENLKLFKADLLDYDSVFSAIVGCTGVFHVASPVPSTTVPNPEVEVIEPAVNGTFNVMKACHEAKVKRVVVVSSLAAVAMNPNWPKGQVMDETCWSDKEYCRTTKNWYCLSKTEAESEALEYGKRNGLDVVTVCPGLILGPLLQSTVNASSLFLVNLLKEGYESIENKHRVIVDVRDVAEAVLLAYEKPEAEGRYICTAYTIRARDLIDKMKSLYPNYNYPKRFFFAASWCYLCVQLATSPALKSVVERKREKTRNLIMEMRGVGEKERVCVTGAGGYVASWLVKFLLQKGYIVHGTNYYALAKTIAESEAFEYAKRGELDIVTVCPSIVIGTMLQPTLNSSSLLLLIMLKDGHESLEDKNRHLVDVRDVAEAIMLVYEKPEAKGRYICTSHAMKMQALANKLKGMYPNYSHTKSFTEEDDSEKLSSKKLQDLGWKYRPLEESIMRGVGEKERVCVTGAGGYVASWLVKFLLQKGYIVHGTVRDPCDKKNAHLKEFENAPANLQLFKADLLDYEGLCAAIDGCSGVFHVACPVPAGTCLSNIVVYMQVDMIEPAVVGTRNVLDACSKAKVKRVVVVSSVSAVVNNPNWSKHHTMDEECWSDRDFCKTTKNYYALAKTIAESEAFEYAKRGELDIVTVCPSIVIGTMLQPTLNSSSLLLLIMLKELTWESDGHESLEDKNRHLVDVRDVAEAIMLVYEKPEAKGRYICTSHAMKMQALANKLKGMYPNYSHTKSFTEEDDSEKLSSKKLQDLGWKYRPLEESIVDSVTTYQERGFLLKE</sequence>
<evidence type="ECO:0000259" key="3">
    <source>
        <dbReference type="Pfam" id="PF01370"/>
    </source>
</evidence>
<proteinExistence type="predicted"/>
<dbReference type="PANTHER" id="PTHR10366:SF776">
    <property type="entry name" value="NAD(P)-BINDING ROSSMANN-FOLD SUPERFAMILY PROTEIN"/>
    <property type="match status" value="1"/>
</dbReference>
<reference evidence="4" key="1">
    <citation type="journal article" date="2023" name="Plant J.">
        <title>Genome sequences and population genomics provide insights into the demographic history, inbreeding, and mutation load of two 'living fossil' tree species of Dipteronia.</title>
        <authorList>
            <person name="Feng Y."/>
            <person name="Comes H.P."/>
            <person name="Chen J."/>
            <person name="Zhu S."/>
            <person name="Lu R."/>
            <person name="Zhang X."/>
            <person name="Li P."/>
            <person name="Qiu J."/>
            <person name="Olsen K.M."/>
            <person name="Qiu Y."/>
        </authorList>
    </citation>
    <scope>NUCLEOTIDE SEQUENCE</scope>
    <source>
        <strain evidence="4">KIB01</strain>
    </source>
</reference>
<accession>A0AAD9XL70</accession>
<organism evidence="4 5">
    <name type="scientific">Dipteronia dyeriana</name>
    <dbReference type="NCBI Taxonomy" id="168575"/>
    <lineage>
        <taxon>Eukaryota</taxon>
        <taxon>Viridiplantae</taxon>
        <taxon>Streptophyta</taxon>
        <taxon>Embryophyta</taxon>
        <taxon>Tracheophyta</taxon>
        <taxon>Spermatophyta</taxon>
        <taxon>Magnoliopsida</taxon>
        <taxon>eudicotyledons</taxon>
        <taxon>Gunneridae</taxon>
        <taxon>Pentapetalae</taxon>
        <taxon>rosids</taxon>
        <taxon>malvids</taxon>
        <taxon>Sapindales</taxon>
        <taxon>Sapindaceae</taxon>
        <taxon>Hippocastanoideae</taxon>
        <taxon>Acereae</taxon>
        <taxon>Dipteronia</taxon>
    </lineage>
</organism>
<protein>
    <recommendedName>
        <fullName evidence="3">NAD-dependent epimerase/dehydratase domain-containing protein</fullName>
    </recommendedName>
</protein>
<dbReference type="InterPro" id="IPR050425">
    <property type="entry name" value="NAD(P)_dehydrat-like"/>
</dbReference>
<dbReference type="Pfam" id="PF01370">
    <property type="entry name" value="Epimerase"/>
    <property type="match status" value="3"/>
</dbReference>
<dbReference type="Proteomes" id="UP001280121">
    <property type="component" value="Unassembled WGS sequence"/>
</dbReference>
<evidence type="ECO:0000256" key="2">
    <source>
        <dbReference type="ARBA" id="ARBA00023002"/>
    </source>
</evidence>
<evidence type="ECO:0000256" key="1">
    <source>
        <dbReference type="ARBA" id="ARBA00022857"/>
    </source>
</evidence>
<dbReference type="FunFam" id="3.40.50.720:FF:000382">
    <property type="entry name" value="NAD(P)-binding Rossmann-fold superfamily protein"/>
    <property type="match status" value="1"/>
</dbReference>
<feature type="domain" description="NAD-dependent epimerase/dehydratase" evidence="3">
    <location>
        <begin position="507"/>
        <end position="755"/>
    </location>
</feature>
<feature type="domain" description="NAD-dependent epimerase/dehydratase" evidence="3">
    <location>
        <begin position="351"/>
        <end position="437"/>
    </location>
</feature>
<feature type="domain" description="NAD-dependent epimerase/dehydratase" evidence="3">
    <location>
        <begin position="8"/>
        <end position="245"/>
    </location>
</feature>